<accession>A0A8T0IMK1</accession>
<organism evidence="2 3">
    <name type="scientific">Ceratodon purpureus</name>
    <name type="common">Fire moss</name>
    <name type="synonym">Dicranum purpureum</name>
    <dbReference type="NCBI Taxonomy" id="3225"/>
    <lineage>
        <taxon>Eukaryota</taxon>
        <taxon>Viridiplantae</taxon>
        <taxon>Streptophyta</taxon>
        <taxon>Embryophyta</taxon>
        <taxon>Bryophyta</taxon>
        <taxon>Bryophytina</taxon>
        <taxon>Bryopsida</taxon>
        <taxon>Dicranidae</taxon>
        <taxon>Pseudoditrichales</taxon>
        <taxon>Ditrichaceae</taxon>
        <taxon>Ceratodon</taxon>
    </lineage>
</organism>
<sequence>MREVMWLCLWLYWCGDSASGRWYGALRMRIGEWHWHAVVCGVRFQGLELTRMRMCRPRASVLVESWLMETLSPQFLTFPRGCRSVDLTPSEFSSGAWSGQLVFLAFVYPAVVV</sequence>
<feature type="chain" id="PRO_5035844556" description="Secreted protein" evidence="1">
    <location>
        <begin position="21"/>
        <end position="113"/>
    </location>
</feature>
<keyword evidence="3" id="KW-1185">Reference proteome</keyword>
<keyword evidence="1" id="KW-0732">Signal</keyword>
<dbReference type="EMBL" id="CM026423">
    <property type="protein sequence ID" value="KAG0584189.1"/>
    <property type="molecule type" value="Genomic_DNA"/>
</dbReference>
<reference evidence="2" key="1">
    <citation type="submission" date="2020-06" db="EMBL/GenBank/DDBJ databases">
        <title>WGS assembly of Ceratodon purpureus strain R40.</title>
        <authorList>
            <person name="Carey S.B."/>
            <person name="Jenkins J."/>
            <person name="Shu S."/>
            <person name="Lovell J.T."/>
            <person name="Sreedasyam A."/>
            <person name="Maumus F."/>
            <person name="Tiley G.P."/>
            <person name="Fernandez-Pozo N."/>
            <person name="Barry K."/>
            <person name="Chen C."/>
            <person name="Wang M."/>
            <person name="Lipzen A."/>
            <person name="Daum C."/>
            <person name="Saski C.A."/>
            <person name="Payton A.C."/>
            <person name="Mcbreen J.C."/>
            <person name="Conrad R.E."/>
            <person name="Kollar L.M."/>
            <person name="Olsson S."/>
            <person name="Huttunen S."/>
            <person name="Landis J.B."/>
            <person name="Wickett N.J."/>
            <person name="Johnson M.G."/>
            <person name="Rensing S.A."/>
            <person name="Grimwood J."/>
            <person name="Schmutz J."/>
            <person name="Mcdaniel S.F."/>
        </authorList>
    </citation>
    <scope>NUCLEOTIDE SEQUENCE</scope>
    <source>
        <strain evidence="2">R40</strain>
    </source>
</reference>
<dbReference type="Proteomes" id="UP000822688">
    <property type="component" value="Chromosome 3"/>
</dbReference>
<evidence type="ECO:0000313" key="2">
    <source>
        <dbReference type="EMBL" id="KAG0584189.1"/>
    </source>
</evidence>
<comment type="caution">
    <text evidence="2">The sequence shown here is derived from an EMBL/GenBank/DDBJ whole genome shotgun (WGS) entry which is preliminary data.</text>
</comment>
<protein>
    <recommendedName>
        <fullName evidence="4">Secreted protein</fullName>
    </recommendedName>
</protein>
<proteinExistence type="predicted"/>
<dbReference type="AlphaFoldDB" id="A0A8T0IMK1"/>
<evidence type="ECO:0000313" key="3">
    <source>
        <dbReference type="Proteomes" id="UP000822688"/>
    </source>
</evidence>
<feature type="signal peptide" evidence="1">
    <location>
        <begin position="1"/>
        <end position="20"/>
    </location>
</feature>
<name>A0A8T0IMK1_CERPU</name>
<evidence type="ECO:0008006" key="4">
    <source>
        <dbReference type="Google" id="ProtNLM"/>
    </source>
</evidence>
<gene>
    <name evidence="2" type="ORF">KC19_3G191900</name>
</gene>
<evidence type="ECO:0000256" key="1">
    <source>
        <dbReference type="SAM" id="SignalP"/>
    </source>
</evidence>